<evidence type="ECO:0000256" key="4">
    <source>
        <dbReference type="ARBA" id="ARBA00023163"/>
    </source>
</evidence>
<dbReference type="FunFam" id="1.10.10.10:FF:000001">
    <property type="entry name" value="LysR family transcriptional regulator"/>
    <property type="match status" value="1"/>
</dbReference>
<keyword evidence="2" id="KW-0805">Transcription regulation</keyword>
<proteinExistence type="inferred from homology"/>
<evidence type="ECO:0000313" key="6">
    <source>
        <dbReference type="EMBL" id="SBW07196.1"/>
    </source>
</evidence>
<dbReference type="SUPFAM" id="SSF46785">
    <property type="entry name" value="Winged helix' DNA-binding domain"/>
    <property type="match status" value="1"/>
</dbReference>
<feature type="domain" description="HTH lysR-type" evidence="5">
    <location>
        <begin position="2"/>
        <end position="59"/>
    </location>
</feature>
<dbReference type="PANTHER" id="PTHR30126">
    <property type="entry name" value="HTH-TYPE TRANSCRIPTIONAL REGULATOR"/>
    <property type="match status" value="1"/>
</dbReference>
<dbReference type="PRINTS" id="PR00039">
    <property type="entry name" value="HTHLYSR"/>
</dbReference>
<keyword evidence="3" id="KW-0238">DNA-binding</keyword>
<organism evidence="6">
    <name type="scientific">uncultured Alphaproteobacteria bacterium</name>
    <dbReference type="NCBI Taxonomy" id="91750"/>
    <lineage>
        <taxon>Bacteria</taxon>
        <taxon>Pseudomonadati</taxon>
        <taxon>Pseudomonadota</taxon>
        <taxon>Alphaproteobacteria</taxon>
        <taxon>environmental samples</taxon>
    </lineage>
</organism>
<dbReference type="Pfam" id="PF03466">
    <property type="entry name" value="LysR_substrate"/>
    <property type="match status" value="1"/>
</dbReference>
<evidence type="ECO:0000256" key="3">
    <source>
        <dbReference type="ARBA" id="ARBA00023125"/>
    </source>
</evidence>
<dbReference type="SUPFAM" id="SSF53850">
    <property type="entry name" value="Periplasmic binding protein-like II"/>
    <property type="match status" value="1"/>
</dbReference>
<dbReference type="InterPro" id="IPR005119">
    <property type="entry name" value="LysR_subst-bd"/>
</dbReference>
<dbReference type="PANTHER" id="PTHR30126:SF40">
    <property type="entry name" value="HTH-TYPE TRANSCRIPTIONAL REGULATOR GLTR"/>
    <property type="match status" value="1"/>
</dbReference>
<dbReference type="PROSITE" id="PS50931">
    <property type="entry name" value="HTH_LYSR"/>
    <property type="match status" value="1"/>
</dbReference>
<dbReference type="InterPro" id="IPR000847">
    <property type="entry name" value="LysR_HTH_N"/>
</dbReference>
<keyword evidence="4" id="KW-0804">Transcription</keyword>
<evidence type="ECO:0000259" key="5">
    <source>
        <dbReference type="PROSITE" id="PS50931"/>
    </source>
</evidence>
<comment type="similarity">
    <text evidence="1">Belongs to the LysR transcriptional regulatory family.</text>
</comment>
<dbReference type="AlphaFoldDB" id="A0A212K697"/>
<protein>
    <submittedName>
        <fullName evidence="6">Transcriptional regulator, LysR family</fullName>
    </submittedName>
</protein>
<gene>
    <name evidence="6" type="ORF">KL86APRO_12212</name>
</gene>
<dbReference type="GO" id="GO:0000976">
    <property type="term" value="F:transcription cis-regulatory region binding"/>
    <property type="evidence" value="ECO:0007669"/>
    <property type="project" value="TreeGrafter"/>
</dbReference>
<evidence type="ECO:0000256" key="1">
    <source>
        <dbReference type="ARBA" id="ARBA00009437"/>
    </source>
</evidence>
<dbReference type="InterPro" id="IPR036388">
    <property type="entry name" value="WH-like_DNA-bd_sf"/>
</dbReference>
<reference evidence="6" key="1">
    <citation type="submission" date="2016-04" db="EMBL/GenBank/DDBJ databases">
        <authorList>
            <person name="Evans L.H."/>
            <person name="Alamgir A."/>
            <person name="Owens N."/>
            <person name="Weber N.D."/>
            <person name="Virtaneva K."/>
            <person name="Barbian K."/>
            <person name="Babar A."/>
            <person name="Rosenke K."/>
        </authorList>
    </citation>
    <scope>NUCLEOTIDE SEQUENCE</scope>
    <source>
        <strain evidence="6">86</strain>
    </source>
</reference>
<accession>A0A212K697</accession>
<dbReference type="Pfam" id="PF00126">
    <property type="entry name" value="HTH_1"/>
    <property type="match status" value="1"/>
</dbReference>
<sequence length="279" mass="29932">MLDFLALETFLAIGETGSVTAAAQRLNCVQSAVTARLRKLEDGLGATLAERHARGVTLTEAGERLMCYARRIARLAEEAEGAVTHAARTEDRLRLGTMETTAAARLPRILARLRADAPELRLSLATGPSDHLTREVLAGRLDAALIGGRIEHPELSLRPVLTEELVEAQAPGLGDMAKRTLLAFRRGCSYRARAEAWLRHDRRAPFEVMEFGSLDAILGCAEAGLGIAVLPRVTVEGRAPALALADLPPTFARLETCLIARADTPPPPVLNRLCAALAG</sequence>
<dbReference type="Gene3D" id="1.10.10.10">
    <property type="entry name" value="Winged helix-like DNA-binding domain superfamily/Winged helix DNA-binding domain"/>
    <property type="match status" value="1"/>
</dbReference>
<evidence type="ECO:0000256" key="2">
    <source>
        <dbReference type="ARBA" id="ARBA00023015"/>
    </source>
</evidence>
<dbReference type="GO" id="GO:0003700">
    <property type="term" value="F:DNA-binding transcription factor activity"/>
    <property type="evidence" value="ECO:0007669"/>
    <property type="project" value="InterPro"/>
</dbReference>
<dbReference type="Gene3D" id="3.40.190.290">
    <property type="match status" value="1"/>
</dbReference>
<dbReference type="EMBL" id="FLUO01000001">
    <property type="protein sequence ID" value="SBW07196.1"/>
    <property type="molecule type" value="Genomic_DNA"/>
</dbReference>
<dbReference type="InterPro" id="IPR036390">
    <property type="entry name" value="WH_DNA-bd_sf"/>
</dbReference>
<name>A0A212K697_9PROT</name>